<protein>
    <submittedName>
        <fullName evidence="1">Uncharacterized protein</fullName>
    </submittedName>
</protein>
<evidence type="ECO:0000313" key="2">
    <source>
        <dbReference type="Proteomes" id="UP001220395"/>
    </source>
</evidence>
<gene>
    <name evidence="1" type="ORF">PQ455_20830</name>
</gene>
<dbReference type="EMBL" id="CP117414">
    <property type="protein sequence ID" value="WCT75870.1"/>
    <property type="molecule type" value="Genomic_DNA"/>
</dbReference>
<accession>A0ABY7TSE8</accession>
<name>A0ABY7TSE8_9SPHN</name>
<sequence length="121" mass="13404">MEAATMFFTRRDFAGVASTLVHRPAKQFEATIDRLFGEQVRADGAFGVDLWCALAGVEWRNGQAETVCYSHRCAGEVIAWVREDGGYLEWYASGEAGEVADWIGDALRDAGWSWSIPDRPA</sequence>
<dbReference type="Proteomes" id="UP001220395">
    <property type="component" value="Plasmid unnamed3"/>
</dbReference>
<organism evidence="1 2">
    <name type="scientific">Sphingomonas naphthae</name>
    <dbReference type="NCBI Taxonomy" id="1813468"/>
    <lineage>
        <taxon>Bacteria</taxon>
        <taxon>Pseudomonadati</taxon>
        <taxon>Pseudomonadota</taxon>
        <taxon>Alphaproteobacteria</taxon>
        <taxon>Sphingomonadales</taxon>
        <taxon>Sphingomonadaceae</taxon>
        <taxon>Sphingomonas</taxon>
    </lineage>
</organism>
<dbReference type="RefSeq" id="WP_273692234.1">
    <property type="nucleotide sequence ID" value="NZ_CP117414.1"/>
</dbReference>
<evidence type="ECO:0000313" key="1">
    <source>
        <dbReference type="EMBL" id="WCT75870.1"/>
    </source>
</evidence>
<geneLocation type="plasmid" evidence="1 2">
    <name>unnamed3</name>
</geneLocation>
<reference evidence="1 2" key="1">
    <citation type="submission" date="2023-02" db="EMBL/GenBank/DDBJ databases">
        <title>Genome sequence of Sphingomonas naphthae.</title>
        <authorList>
            <person name="Kim S."/>
            <person name="Heo J."/>
            <person name="Kwon S.-W."/>
        </authorList>
    </citation>
    <scope>NUCLEOTIDE SEQUENCE [LARGE SCALE GENOMIC DNA]</scope>
    <source>
        <strain evidence="1 2">KACC 18716</strain>
        <plasmid evidence="1 2">unnamed3</plasmid>
    </source>
</reference>
<proteinExistence type="predicted"/>
<keyword evidence="2" id="KW-1185">Reference proteome</keyword>
<keyword evidence="1" id="KW-0614">Plasmid</keyword>